<gene>
    <name evidence="1" type="ORF">NLO413_0688</name>
</gene>
<reference evidence="1 2" key="1">
    <citation type="submission" date="2015-02" db="EMBL/GenBank/DDBJ databases">
        <title>Genome Sequencing of Rickettsiales.</title>
        <authorList>
            <person name="Daugherty S.C."/>
            <person name="Su Q."/>
            <person name="Abolude K."/>
            <person name="Beier-Sexton M."/>
            <person name="Carlyon J.A."/>
            <person name="Carter R."/>
            <person name="Day N.P."/>
            <person name="Dumler S.J."/>
            <person name="Dyachenko V."/>
            <person name="Godinez A."/>
            <person name="Kurtti T.J."/>
            <person name="Lichay M."/>
            <person name="Mullins K.E."/>
            <person name="Ott S."/>
            <person name="Pappas-Brown V."/>
            <person name="Paris D.H."/>
            <person name="Patel P."/>
            <person name="Richards A.L."/>
            <person name="Sadzewicz L."/>
            <person name="Sears K."/>
            <person name="Seidman D."/>
            <person name="Sengamalay N."/>
            <person name="Stenos J."/>
            <person name="Tallon L.J."/>
            <person name="Vincent G."/>
            <person name="Fraser C.M."/>
            <person name="Munderloh U."/>
            <person name="Dunning-Hotopp J.C."/>
        </authorList>
    </citation>
    <scope>NUCLEOTIDE SEQUENCE [LARGE SCALE GENOMIC DNA]</scope>
    <source>
        <strain evidence="1 2">RAC413</strain>
    </source>
</reference>
<name>A0A0F3NNM4_9RICK</name>
<organism evidence="1 2">
    <name type="scientific">Candidatus Neoehrlichia procyonis str. RAC413</name>
    <dbReference type="NCBI Taxonomy" id="1359163"/>
    <lineage>
        <taxon>Bacteria</taxon>
        <taxon>Pseudomonadati</taxon>
        <taxon>Pseudomonadota</taxon>
        <taxon>Alphaproteobacteria</taxon>
        <taxon>Rickettsiales</taxon>
        <taxon>Anaplasmataceae</taxon>
        <taxon>Candidatus Neoehrlichia</taxon>
    </lineage>
</organism>
<dbReference type="Proteomes" id="UP000033562">
    <property type="component" value="Unassembled WGS sequence"/>
</dbReference>
<proteinExistence type="predicted"/>
<keyword evidence="2" id="KW-1185">Reference proteome</keyword>
<protein>
    <submittedName>
        <fullName evidence="1">Uncharacterized protein</fullName>
    </submittedName>
</protein>
<accession>A0A0F3NNM4</accession>
<evidence type="ECO:0000313" key="1">
    <source>
        <dbReference type="EMBL" id="KJV69302.1"/>
    </source>
</evidence>
<evidence type="ECO:0000313" key="2">
    <source>
        <dbReference type="Proteomes" id="UP000033562"/>
    </source>
</evidence>
<sequence length="41" mass="4574">MRSCLYCRSYNNSLYAVEFDHNAYKVSGLKDVGVSVVNALS</sequence>
<dbReference type="AlphaFoldDB" id="A0A0F3NNM4"/>
<dbReference type="EMBL" id="LANX01000001">
    <property type="protein sequence ID" value="KJV69302.1"/>
    <property type="molecule type" value="Genomic_DNA"/>
</dbReference>
<comment type="caution">
    <text evidence="1">The sequence shown here is derived from an EMBL/GenBank/DDBJ whole genome shotgun (WGS) entry which is preliminary data.</text>
</comment>